<feature type="compositionally biased region" description="Polar residues" evidence="5">
    <location>
        <begin position="656"/>
        <end position="666"/>
    </location>
</feature>
<dbReference type="EMBL" id="MVGT01001373">
    <property type="protein sequence ID" value="OVA12617.1"/>
    <property type="molecule type" value="Genomic_DNA"/>
</dbReference>
<dbReference type="SMART" id="SM00015">
    <property type="entry name" value="IQ"/>
    <property type="match status" value="3"/>
</dbReference>
<dbReference type="PANTHER" id="PTHR32295">
    <property type="entry name" value="IQ-DOMAIN 5-RELATED"/>
    <property type="match status" value="1"/>
</dbReference>
<feature type="region of interest" description="Disordered" evidence="5">
    <location>
        <begin position="20"/>
        <end position="39"/>
    </location>
</feature>
<name>A0A200QQ84_MACCD</name>
<evidence type="ECO:0000256" key="4">
    <source>
        <dbReference type="ARBA" id="ARBA00045534"/>
    </source>
</evidence>
<evidence type="ECO:0000256" key="1">
    <source>
        <dbReference type="ARBA" id="ARBA00022860"/>
    </source>
</evidence>
<dbReference type="GO" id="GO:0005516">
    <property type="term" value="F:calmodulin binding"/>
    <property type="evidence" value="ECO:0007669"/>
    <property type="project" value="UniProtKB-KW"/>
</dbReference>
<feature type="domain" description="DUF4005" evidence="6">
    <location>
        <begin position="740"/>
        <end position="823"/>
    </location>
</feature>
<feature type="compositionally biased region" description="Low complexity" evidence="5">
    <location>
        <begin position="484"/>
        <end position="498"/>
    </location>
</feature>
<reference evidence="7 8" key="1">
    <citation type="journal article" date="2017" name="Mol. Plant">
        <title>The Genome of Medicinal Plant Macleaya cordata Provides New Insights into Benzylisoquinoline Alkaloids Metabolism.</title>
        <authorList>
            <person name="Liu X."/>
            <person name="Liu Y."/>
            <person name="Huang P."/>
            <person name="Ma Y."/>
            <person name="Qing Z."/>
            <person name="Tang Q."/>
            <person name="Cao H."/>
            <person name="Cheng P."/>
            <person name="Zheng Y."/>
            <person name="Yuan Z."/>
            <person name="Zhou Y."/>
            <person name="Liu J."/>
            <person name="Tang Z."/>
            <person name="Zhuo Y."/>
            <person name="Zhang Y."/>
            <person name="Yu L."/>
            <person name="Huang J."/>
            <person name="Yang P."/>
            <person name="Peng Q."/>
            <person name="Zhang J."/>
            <person name="Jiang W."/>
            <person name="Zhang Z."/>
            <person name="Lin K."/>
            <person name="Ro D.K."/>
            <person name="Chen X."/>
            <person name="Xiong X."/>
            <person name="Shang Y."/>
            <person name="Huang S."/>
            <person name="Zeng J."/>
        </authorList>
    </citation>
    <scope>NUCLEOTIDE SEQUENCE [LARGE SCALE GENOMIC DNA]</scope>
    <source>
        <strain evidence="8">cv. BLH2017</strain>
        <tissue evidence="7">Root</tissue>
    </source>
</reference>
<comment type="similarity">
    <text evidence="2">Belongs to the IQD family.</text>
</comment>
<evidence type="ECO:0000256" key="3">
    <source>
        <dbReference type="ARBA" id="ARBA00024378"/>
    </source>
</evidence>
<proteinExistence type="inferred from homology"/>
<dbReference type="Proteomes" id="UP000195402">
    <property type="component" value="Unassembled WGS sequence"/>
</dbReference>
<feature type="compositionally biased region" description="Basic and acidic residues" evidence="5">
    <location>
        <begin position="236"/>
        <end position="252"/>
    </location>
</feature>
<dbReference type="PROSITE" id="PS50096">
    <property type="entry name" value="IQ"/>
    <property type="match status" value="3"/>
</dbReference>
<comment type="caution">
    <text evidence="7">The sequence shown here is derived from an EMBL/GenBank/DDBJ whole genome shotgun (WGS) entry which is preliminary data.</text>
</comment>
<dbReference type="InterPro" id="IPR027417">
    <property type="entry name" value="P-loop_NTPase"/>
</dbReference>
<accession>A0A200QQ84</accession>
<dbReference type="Gene3D" id="1.20.5.190">
    <property type="match status" value="1"/>
</dbReference>
<dbReference type="PANTHER" id="PTHR32295:SF154">
    <property type="entry name" value="PROTEIN IQ-DOMAIN 32"/>
    <property type="match status" value="1"/>
</dbReference>
<dbReference type="Pfam" id="PF13178">
    <property type="entry name" value="DUF4005"/>
    <property type="match status" value="1"/>
</dbReference>
<feature type="region of interest" description="Disordered" evidence="5">
    <location>
        <begin position="385"/>
        <end position="468"/>
    </location>
</feature>
<feature type="compositionally biased region" description="Basic and acidic residues" evidence="5">
    <location>
        <begin position="634"/>
        <end position="645"/>
    </location>
</feature>
<evidence type="ECO:0000256" key="5">
    <source>
        <dbReference type="SAM" id="MobiDB-lite"/>
    </source>
</evidence>
<feature type="region of interest" description="Disordered" evidence="5">
    <location>
        <begin position="236"/>
        <end position="259"/>
    </location>
</feature>
<dbReference type="OMA" id="NSVPHFM"/>
<dbReference type="SUPFAM" id="SSF52540">
    <property type="entry name" value="P-loop containing nucleoside triphosphate hydrolases"/>
    <property type="match status" value="1"/>
</dbReference>
<comment type="subunit">
    <text evidence="3">Binds to multiple calmodulin (CaM) in the presence of Ca(2+) and CaM-like proteins.</text>
</comment>
<gene>
    <name evidence="7" type="ORF">BVC80_9015g22</name>
</gene>
<evidence type="ECO:0000256" key="2">
    <source>
        <dbReference type="ARBA" id="ARBA00024341"/>
    </source>
</evidence>
<keyword evidence="1" id="KW-0112">Calmodulin-binding</keyword>
<dbReference type="Pfam" id="PF00612">
    <property type="entry name" value="IQ"/>
    <property type="match status" value="2"/>
</dbReference>
<feature type="compositionally biased region" description="Polar residues" evidence="5">
    <location>
        <begin position="713"/>
        <end position="729"/>
    </location>
</feature>
<organism evidence="7 8">
    <name type="scientific">Macleaya cordata</name>
    <name type="common">Five-seeded plume-poppy</name>
    <name type="synonym">Bocconia cordata</name>
    <dbReference type="NCBI Taxonomy" id="56857"/>
    <lineage>
        <taxon>Eukaryota</taxon>
        <taxon>Viridiplantae</taxon>
        <taxon>Streptophyta</taxon>
        <taxon>Embryophyta</taxon>
        <taxon>Tracheophyta</taxon>
        <taxon>Spermatophyta</taxon>
        <taxon>Magnoliopsida</taxon>
        <taxon>Ranunculales</taxon>
        <taxon>Papaveraceae</taxon>
        <taxon>Papaveroideae</taxon>
        <taxon>Macleaya</taxon>
    </lineage>
</organism>
<dbReference type="OrthoDB" id="1747078at2759"/>
<feature type="compositionally biased region" description="Basic and acidic residues" evidence="5">
    <location>
        <begin position="616"/>
        <end position="626"/>
    </location>
</feature>
<feature type="region of interest" description="Disordered" evidence="5">
    <location>
        <begin position="600"/>
        <end position="836"/>
    </location>
</feature>
<dbReference type="InterPro" id="IPR025064">
    <property type="entry name" value="DUF4005"/>
</dbReference>
<evidence type="ECO:0000313" key="7">
    <source>
        <dbReference type="EMBL" id="OVA12617.1"/>
    </source>
</evidence>
<feature type="compositionally biased region" description="Basic and acidic residues" evidence="5">
    <location>
        <begin position="27"/>
        <end position="37"/>
    </location>
</feature>
<dbReference type="FunCoup" id="A0A200QQ84">
    <property type="interactions" value="2357"/>
</dbReference>
<evidence type="ECO:0000313" key="8">
    <source>
        <dbReference type="Proteomes" id="UP000195402"/>
    </source>
</evidence>
<feature type="compositionally biased region" description="Polar residues" evidence="5">
    <location>
        <begin position="804"/>
        <end position="836"/>
    </location>
</feature>
<feature type="compositionally biased region" description="Polar residues" evidence="5">
    <location>
        <begin position="680"/>
        <end position="690"/>
    </location>
</feature>
<feature type="compositionally biased region" description="Polar residues" evidence="5">
    <location>
        <begin position="400"/>
        <end position="433"/>
    </location>
</feature>
<comment type="function">
    <text evidence="4">May be involved in cooperative interactions with calmodulins or calmodulin-like proteins. Recruits calmodulin proteins to microtubules, thus being a potential scaffold in cellular signaling and trafficking. May associate with nucleic acids and regulate gene expression at the transcriptional or post-transcriptional level.</text>
</comment>
<dbReference type="InParanoid" id="A0A200QQ84"/>
<keyword evidence="8" id="KW-1185">Reference proteome</keyword>
<dbReference type="InterPro" id="IPR000048">
    <property type="entry name" value="IQ_motif_EF-hand-BS"/>
</dbReference>
<dbReference type="AlphaFoldDB" id="A0A200QQ84"/>
<evidence type="ECO:0000259" key="6">
    <source>
        <dbReference type="Pfam" id="PF13178"/>
    </source>
</evidence>
<sequence>MVKSTSSCFKIITCGSDSVDKDDLEPIESKRSTDKRGWSFRKRSARHRVLSNTVIAESPSTGNRESPESTSINYHAQTTVPEKISVSHWTNEYPLSSVANSNAPDPLSCTKNVCKIDPLISTESAHKTDPIISTESAHKTDPLISKENVDKVDHNLEESSAIVIQTAVRGYLAQRTLLKLKNVIKLQAAVRGHLVRSQAVGTLRCVQAITKMQALVRARRARLSLQGLAIEEKLDGHERHSSVKPLGEENSRTKANRNYSSTEKLLSNAFARQLMQSTPKKKQIHIKCDPSRPDSAWKWLDRWMSVSSSDLVESNQPQFTPEHKEQEEAIEDTASELGTEISAEVSSASKDMKSTSMNAATSIDNEENLITYDADKFVFQACRPTSSSANDKQQPWLDNPVSSNAHDFSSTIDTNQSEMLSTAPSQTQPSISNKPVADSEQPKRSMKRVASEQPETENKKPVFGSRKATNPAFVAVQSKFEGLSSTATSRRSISSTSRDVGVESKLDSLYSQADSLTKTKDPSLTENSISHETRVQAGGSECGSLLSITSTLDSPDRSEVEDVDFKQEQEYVEKVTSELNFTTDNASSIGNLDVEPKADISASQLSSSSPTYFQPTRDEDVNRESVDLVLAIDPQKEDRQPERSASDVQTELDAVTDQQGYRSSPEGSPRSHVTVPESHGTPSSQVSVNAKRSKLDKSGATQSRKYHSAGKRSPSNQNHDSGARSSTEQLFKDSKNGKRRNSFGSSKSNHLDQEPRDSSSSSSLPSYMQATESARAKAHAHISPRSSPDVQDKDIYIKKRHSLPGTNGKQGSPRMQRSMSQAQQGAKGNGTQSPHA</sequence>
<feature type="region of interest" description="Disordered" evidence="5">
    <location>
        <begin position="484"/>
        <end position="503"/>
    </location>
</feature>
<protein>
    <submittedName>
        <fullName evidence="7">IQ motif</fullName>
    </submittedName>
</protein>
<dbReference type="STRING" id="56857.A0A200QQ84"/>
<feature type="region of interest" description="Disordered" evidence="5">
    <location>
        <begin position="53"/>
        <end position="74"/>
    </location>
</feature>